<keyword evidence="2" id="KW-0812">Transmembrane</keyword>
<keyword evidence="2" id="KW-1133">Transmembrane helix</keyword>
<protein>
    <submittedName>
        <fullName evidence="3">Unannotated protein</fullName>
    </submittedName>
</protein>
<feature type="transmembrane region" description="Helical" evidence="2">
    <location>
        <begin position="6"/>
        <end position="27"/>
    </location>
</feature>
<dbReference type="EMBL" id="CAFBPB010000100">
    <property type="protein sequence ID" value="CAB5006944.1"/>
    <property type="molecule type" value="Genomic_DNA"/>
</dbReference>
<dbReference type="AlphaFoldDB" id="A0A6J7PY49"/>
<feature type="region of interest" description="Disordered" evidence="1">
    <location>
        <begin position="70"/>
        <end position="105"/>
    </location>
</feature>
<evidence type="ECO:0000256" key="1">
    <source>
        <dbReference type="SAM" id="MobiDB-lite"/>
    </source>
</evidence>
<organism evidence="3">
    <name type="scientific">freshwater metagenome</name>
    <dbReference type="NCBI Taxonomy" id="449393"/>
    <lineage>
        <taxon>unclassified sequences</taxon>
        <taxon>metagenomes</taxon>
        <taxon>ecological metagenomes</taxon>
    </lineage>
</organism>
<gene>
    <name evidence="3" type="ORF">UFOPK4049_00826</name>
</gene>
<evidence type="ECO:0000256" key="2">
    <source>
        <dbReference type="SAM" id="Phobius"/>
    </source>
</evidence>
<name>A0A6J7PY49_9ZZZZ</name>
<evidence type="ECO:0000313" key="3">
    <source>
        <dbReference type="EMBL" id="CAB5006944.1"/>
    </source>
</evidence>
<feature type="compositionally biased region" description="Polar residues" evidence="1">
    <location>
        <begin position="95"/>
        <end position="105"/>
    </location>
</feature>
<accession>A0A6J7PY49</accession>
<keyword evidence="2" id="KW-0472">Membrane</keyword>
<reference evidence="3" key="1">
    <citation type="submission" date="2020-05" db="EMBL/GenBank/DDBJ databases">
        <authorList>
            <person name="Chiriac C."/>
            <person name="Salcher M."/>
            <person name="Ghai R."/>
            <person name="Kavagutti S V."/>
        </authorList>
    </citation>
    <scope>NUCLEOTIDE SEQUENCE</scope>
</reference>
<feature type="compositionally biased region" description="Basic and acidic residues" evidence="1">
    <location>
        <begin position="79"/>
        <end position="93"/>
    </location>
</feature>
<sequence length="105" mass="11432">MSPAFAALIWWVVPALGLIGALGYVLWVSKFQSKFESETSRSVNNFQKFQSSFTSATAVIDSKENLTELSTAPFSQPLDRAEVKPDTSADKPDASGQNFTTPAQK</sequence>
<proteinExistence type="predicted"/>